<accession>A0ABW1ZX90</accession>
<keyword evidence="5" id="KW-0969">Cilium</keyword>
<dbReference type="InterPro" id="IPR040026">
    <property type="entry name" value="FliD"/>
</dbReference>
<organism evidence="5 6">
    <name type="scientific">Marinobacterium aestuariivivens</name>
    <dbReference type="NCBI Taxonomy" id="1698799"/>
    <lineage>
        <taxon>Bacteria</taxon>
        <taxon>Pseudomonadati</taxon>
        <taxon>Pseudomonadota</taxon>
        <taxon>Gammaproteobacteria</taxon>
        <taxon>Oceanospirillales</taxon>
        <taxon>Oceanospirillaceae</taxon>
        <taxon>Marinobacterium</taxon>
    </lineage>
</organism>
<feature type="domain" description="Flagellar hook-associated protein 2 C-terminal" evidence="4">
    <location>
        <begin position="86"/>
        <end position="262"/>
    </location>
</feature>
<proteinExistence type="predicted"/>
<dbReference type="RefSeq" id="WP_379908321.1">
    <property type="nucleotide sequence ID" value="NZ_JBHSWE010000001.1"/>
</dbReference>
<dbReference type="Pfam" id="PF07196">
    <property type="entry name" value="Flagellin_IN"/>
    <property type="match status" value="1"/>
</dbReference>
<dbReference type="Pfam" id="PF07195">
    <property type="entry name" value="FliD_C"/>
    <property type="match status" value="2"/>
</dbReference>
<gene>
    <name evidence="5" type="primary">fliD</name>
    <name evidence="5" type="ORF">ACFQDL_06595</name>
</gene>
<dbReference type="EMBL" id="JBHSWE010000001">
    <property type="protein sequence ID" value="MFC6669788.1"/>
    <property type="molecule type" value="Genomic_DNA"/>
</dbReference>
<keyword evidence="5" id="KW-0966">Cell projection</keyword>
<feature type="coiled-coil region" evidence="3">
    <location>
        <begin position="475"/>
        <end position="502"/>
    </location>
</feature>
<keyword evidence="6" id="KW-1185">Reference proteome</keyword>
<name>A0ABW1ZX90_9GAMM</name>
<keyword evidence="3" id="KW-0175">Coiled coil</keyword>
<evidence type="ECO:0000259" key="4">
    <source>
        <dbReference type="Pfam" id="PF07195"/>
    </source>
</evidence>
<comment type="subcellular location">
    <subcellularLocation>
        <location evidence="1">Bacterial flagellum</location>
    </subcellularLocation>
</comment>
<evidence type="ECO:0000256" key="1">
    <source>
        <dbReference type="ARBA" id="ARBA00004365"/>
    </source>
</evidence>
<dbReference type="Proteomes" id="UP001596422">
    <property type="component" value="Unassembled WGS sequence"/>
</dbReference>
<keyword evidence="2" id="KW-0975">Bacterial flagellum</keyword>
<feature type="domain" description="Flagellar hook-associated protein 2 C-terminal" evidence="4">
    <location>
        <begin position="450"/>
        <end position="519"/>
    </location>
</feature>
<keyword evidence="5" id="KW-0282">Flagellum</keyword>
<evidence type="ECO:0000313" key="6">
    <source>
        <dbReference type="Proteomes" id="UP001596422"/>
    </source>
</evidence>
<dbReference type="PANTHER" id="PTHR30288:SF0">
    <property type="entry name" value="FLAGELLAR HOOK-ASSOCIATED PROTEIN 2"/>
    <property type="match status" value="1"/>
</dbReference>
<dbReference type="PANTHER" id="PTHR30288">
    <property type="entry name" value="FLAGELLAR CAP/ASSEMBLY PROTEIN FLID"/>
    <property type="match status" value="1"/>
</dbReference>
<sequence length="537" mass="57000">MLNDDRAALNITVEASDSLQTIAEKINATDSGIQASVLRVDDQYQLMLTAPSGAGNALQISGSDPSLAGFEFNASSFAGVTETQQASDAELKVNGLTVKRESNEIDDVIGGFNFTLNKDSGGEKITFSVDEDRGIAEQAIRDFVDAYNSLYEAAQNLTGYSKDEENNTVRGDLATDGTAKTVLRQLRSLMGSTVPGVESGYNALTNLGIRTELDGSLSIEEDEFKAALNDNFDLVETLFARNTESGNNYVEVGVGTRSSGVVAGSYEILITQDPAKGLITGDVLTATEFDALTDSFTSPLDTSLGDFSFKVRVNGTESDTITLTGTYSSIEEVRSELQSLINGDEKLSAARASVDVSYDAATDAFTFTSREYGSSSKVSFSAAGADIGQLGINTSLSGTAGKDVAGTINGVAGFGAGEVLLPDLESDAYGLNFTVLPGASSQGAFSVGFSRGFAGEMNNMIESMLGKSGSIANREENLNDRLDDIATDREDLDRRMEKYETRLMSQFLAMERIISSLNSTGDSLDGILDRLPFTAQK</sequence>
<evidence type="ECO:0000256" key="2">
    <source>
        <dbReference type="ARBA" id="ARBA00023143"/>
    </source>
</evidence>
<dbReference type="InterPro" id="IPR010810">
    <property type="entry name" value="Flagellin_hook_IN_motif"/>
</dbReference>
<dbReference type="InterPro" id="IPR010809">
    <property type="entry name" value="FliD_C"/>
</dbReference>
<evidence type="ECO:0000256" key="3">
    <source>
        <dbReference type="SAM" id="Coils"/>
    </source>
</evidence>
<reference evidence="6" key="1">
    <citation type="journal article" date="2019" name="Int. J. Syst. Evol. Microbiol.">
        <title>The Global Catalogue of Microorganisms (GCM) 10K type strain sequencing project: providing services to taxonomists for standard genome sequencing and annotation.</title>
        <authorList>
            <consortium name="The Broad Institute Genomics Platform"/>
            <consortium name="The Broad Institute Genome Sequencing Center for Infectious Disease"/>
            <person name="Wu L."/>
            <person name="Ma J."/>
        </authorList>
    </citation>
    <scope>NUCLEOTIDE SEQUENCE [LARGE SCALE GENOMIC DNA]</scope>
    <source>
        <strain evidence="6">NBRC 111756</strain>
    </source>
</reference>
<evidence type="ECO:0000313" key="5">
    <source>
        <dbReference type="EMBL" id="MFC6669788.1"/>
    </source>
</evidence>
<comment type="caution">
    <text evidence="5">The sequence shown here is derived from an EMBL/GenBank/DDBJ whole genome shotgun (WGS) entry which is preliminary data.</text>
</comment>
<protein>
    <submittedName>
        <fullName evidence="5">Flagellar filament capping protein FliD</fullName>
    </submittedName>
</protein>